<reference evidence="1 2" key="1">
    <citation type="journal article" date="2014" name="Syst. Appl. Microbiol.">
        <title>Genomic insights into the taxonomic status of the three subspecies of Bacillus subtilis.</title>
        <authorList>
            <person name="Yi H."/>
            <person name="Chun J."/>
            <person name="Cha C.J."/>
        </authorList>
    </citation>
    <scope>NUCLEOTIDE SEQUENCE [LARGE SCALE GENOMIC DNA]</scope>
    <source>
        <strain evidence="1 2">KCTC 13429</strain>
    </source>
</reference>
<evidence type="ECO:0000313" key="2">
    <source>
        <dbReference type="Proteomes" id="UP000011182"/>
    </source>
</evidence>
<protein>
    <submittedName>
        <fullName evidence="1">Uncharacterized protein</fullName>
    </submittedName>
</protein>
<dbReference type="AlphaFoldDB" id="A0A9W5LGK3"/>
<gene>
    <name evidence="1" type="ORF">BSI_32750</name>
</gene>
<comment type="caution">
    <text evidence="1">The sequence shown here is derived from an EMBL/GenBank/DDBJ whole genome shotgun (WGS) entry which is preliminary data.</text>
</comment>
<organism evidence="1 2">
    <name type="scientific">Bacillus inaquosorum KCTC 13429</name>
    <dbReference type="NCBI Taxonomy" id="1236548"/>
    <lineage>
        <taxon>Bacteria</taxon>
        <taxon>Bacillati</taxon>
        <taxon>Bacillota</taxon>
        <taxon>Bacilli</taxon>
        <taxon>Bacillales</taxon>
        <taxon>Bacillaceae</taxon>
        <taxon>Bacillus</taxon>
    </lineage>
</organism>
<dbReference type="EMBL" id="AMXN01000006">
    <property type="protein sequence ID" value="ELS60277.1"/>
    <property type="molecule type" value="Genomic_DNA"/>
</dbReference>
<keyword evidence="2" id="KW-1185">Reference proteome</keyword>
<proteinExistence type="predicted"/>
<dbReference type="Proteomes" id="UP000011182">
    <property type="component" value="Unassembled WGS sequence"/>
</dbReference>
<name>A0A9W5LGK3_9BACI</name>
<evidence type="ECO:0000313" key="1">
    <source>
        <dbReference type="EMBL" id="ELS60277.1"/>
    </source>
</evidence>
<accession>A0A9W5LGK3</accession>
<sequence length="43" mass="5161">MRIPNEQVDIFIVLAHHFFTIFHINVIEMKANEFKECNENKLS</sequence>